<accession>A0A4Q9GTI4</accession>
<evidence type="ECO:0000256" key="2">
    <source>
        <dbReference type="ARBA" id="ARBA00022676"/>
    </source>
</evidence>
<comment type="caution">
    <text evidence="5">The sequence shown here is derived from an EMBL/GenBank/DDBJ whole genome shotgun (WGS) entry which is preliminary data.</text>
</comment>
<dbReference type="AlphaFoldDB" id="A0A4Q9GTI4"/>
<dbReference type="CDD" id="cd00761">
    <property type="entry name" value="Glyco_tranf_GTA_type"/>
    <property type="match status" value="1"/>
</dbReference>
<evidence type="ECO:0000313" key="6">
    <source>
        <dbReference type="Proteomes" id="UP000294194"/>
    </source>
</evidence>
<evidence type="ECO:0000259" key="4">
    <source>
        <dbReference type="Pfam" id="PF00535"/>
    </source>
</evidence>
<dbReference type="Pfam" id="PF00535">
    <property type="entry name" value="Glycos_transf_2"/>
    <property type="match status" value="1"/>
</dbReference>
<dbReference type="EMBL" id="SISG01000001">
    <property type="protein sequence ID" value="TBN57985.1"/>
    <property type="molecule type" value="Genomic_DNA"/>
</dbReference>
<dbReference type="GO" id="GO:0016757">
    <property type="term" value="F:glycosyltransferase activity"/>
    <property type="evidence" value="ECO:0007669"/>
    <property type="project" value="UniProtKB-KW"/>
</dbReference>
<dbReference type="InterPro" id="IPR029044">
    <property type="entry name" value="Nucleotide-diphossugar_trans"/>
</dbReference>
<name>A0A4Q9GTI4_9MICO</name>
<sequence length="300" mass="32418">MPRLSVLVPARNAESTIDLAVRSTLASLDTARVDAEVLVFDDRSEDATAAALEAIDDRRLRVVRSPTATGVTGGLNALLDASDSEIVARMDADDRVLRSRFARQLAALGSGTDVVFSTVTNWRPGRPVLPPAPVPIGPAAFPFHLLLTNPVSHPTMLARRAAIERVGGYRAVPAEDYDLWLRFAAAGFGIRRLAAPALLYRVHPGQITASTEWRHESWTDQRVAEAFATLSTRLLGAPFPRLTTLGFTANGADVEPQLAAFAGAFRAGISSLPWLDRAQLARRLTVRLGATRQLARKRSA</sequence>
<dbReference type="RefSeq" id="WP_130982094.1">
    <property type="nucleotide sequence ID" value="NZ_SISG01000001.1"/>
</dbReference>
<dbReference type="SUPFAM" id="SSF53448">
    <property type="entry name" value="Nucleotide-diphospho-sugar transferases"/>
    <property type="match status" value="1"/>
</dbReference>
<evidence type="ECO:0000256" key="1">
    <source>
        <dbReference type="ARBA" id="ARBA00006739"/>
    </source>
</evidence>
<keyword evidence="6" id="KW-1185">Reference proteome</keyword>
<organism evidence="5 6">
    <name type="scientific">Glaciihabitans arcticus</name>
    <dbReference type="NCBI Taxonomy" id="2668039"/>
    <lineage>
        <taxon>Bacteria</taxon>
        <taxon>Bacillati</taxon>
        <taxon>Actinomycetota</taxon>
        <taxon>Actinomycetes</taxon>
        <taxon>Micrococcales</taxon>
        <taxon>Microbacteriaceae</taxon>
        <taxon>Glaciihabitans</taxon>
    </lineage>
</organism>
<dbReference type="InterPro" id="IPR050834">
    <property type="entry name" value="Glycosyltransf_2"/>
</dbReference>
<dbReference type="Proteomes" id="UP000294194">
    <property type="component" value="Unassembled WGS sequence"/>
</dbReference>
<proteinExistence type="inferred from homology"/>
<gene>
    <name evidence="5" type="ORF">EYE40_11590</name>
</gene>
<protein>
    <submittedName>
        <fullName evidence="5">Glycosyltransferase family 2 protein</fullName>
    </submittedName>
</protein>
<dbReference type="PANTHER" id="PTHR43685:SF5">
    <property type="entry name" value="GLYCOSYLTRANSFERASE EPSE-RELATED"/>
    <property type="match status" value="1"/>
</dbReference>
<comment type="similarity">
    <text evidence="1">Belongs to the glycosyltransferase 2 family.</text>
</comment>
<feature type="domain" description="Glycosyltransferase 2-like" evidence="4">
    <location>
        <begin position="5"/>
        <end position="132"/>
    </location>
</feature>
<evidence type="ECO:0000313" key="5">
    <source>
        <dbReference type="EMBL" id="TBN57985.1"/>
    </source>
</evidence>
<dbReference type="InterPro" id="IPR001173">
    <property type="entry name" value="Glyco_trans_2-like"/>
</dbReference>
<reference evidence="6" key="1">
    <citation type="submission" date="2019-02" db="EMBL/GenBank/DDBJ databases">
        <title>Glaciihabitans arcticus sp. nov., a psychrotolerant bacterium isolated from polar soil.</title>
        <authorList>
            <person name="Dahal R.H."/>
        </authorList>
    </citation>
    <scope>NUCLEOTIDE SEQUENCE [LARGE SCALE GENOMIC DNA]</scope>
    <source>
        <strain evidence="6">RP-3-7</strain>
    </source>
</reference>
<keyword evidence="2" id="KW-0328">Glycosyltransferase</keyword>
<keyword evidence="3 5" id="KW-0808">Transferase</keyword>
<dbReference type="PANTHER" id="PTHR43685">
    <property type="entry name" value="GLYCOSYLTRANSFERASE"/>
    <property type="match status" value="1"/>
</dbReference>
<evidence type="ECO:0000256" key="3">
    <source>
        <dbReference type="ARBA" id="ARBA00022679"/>
    </source>
</evidence>
<dbReference type="Gene3D" id="3.90.550.10">
    <property type="entry name" value="Spore Coat Polysaccharide Biosynthesis Protein SpsA, Chain A"/>
    <property type="match status" value="1"/>
</dbReference>